<dbReference type="EMBL" id="CACVBZ020000044">
    <property type="protein sequence ID" value="CAB1184590.1"/>
    <property type="molecule type" value="Genomic_DNA"/>
</dbReference>
<dbReference type="AlphaFoldDB" id="A0A7I8KUX4"/>
<reference evidence="1" key="1">
    <citation type="submission" date="2020-02" db="EMBL/GenBank/DDBJ databases">
        <authorList>
            <person name="Scholz U."/>
            <person name="Mascher M."/>
            <person name="Fiebig A."/>
        </authorList>
    </citation>
    <scope>NUCLEOTIDE SEQUENCE</scope>
</reference>
<keyword evidence="3" id="KW-1185">Reference proteome</keyword>
<accession>A0A7I8KUX4</accession>
<dbReference type="EMBL" id="LR746272">
    <property type="protein sequence ID" value="CAA7401421.1"/>
    <property type="molecule type" value="Genomic_DNA"/>
</dbReference>
<protein>
    <submittedName>
        <fullName evidence="1">Uncharacterized protein</fullName>
    </submittedName>
</protein>
<proteinExistence type="predicted"/>
<evidence type="ECO:0000313" key="2">
    <source>
        <dbReference type="EMBL" id="CAB1184590.1"/>
    </source>
</evidence>
<evidence type="ECO:0000313" key="3">
    <source>
        <dbReference type="Proteomes" id="UP000663760"/>
    </source>
</evidence>
<organism evidence="1 3">
    <name type="scientific">Spirodela intermedia</name>
    <name type="common">Intermediate duckweed</name>
    <dbReference type="NCBI Taxonomy" id="51605"/>
    <lineage>
        <taxon>Eukaryota</taxon>
        <taxon>Viridiplantae</taxon>
        <taxon>Streptophyta</taxon>
        <taxon>Embryophyta</taxon>
        <taxon>Tracheophyta</taxon>
        <taxon>Spermatophyta</taxon>
        <taxon>Magnoliopsida</taxon>
        <taxon>Liliopsida</taxon>
        <taxon>Araceae</taxon>
        <taxon>Lemnoideae</taxon>
        <taxon>Spirodela</taxon>
    </lineage>
</organism>
<name>A0A7I8KUX4_SPIIN</name>
<evidence type="ECO:0000313" key="1">
    <source>
        <dbReference type="EMBL" id="CAA7401421.1"/>
    </source>
</evidence>
<dbReference type="Proteomes" id="UP000663760">
    <property type="component" value="Unassembled WGS sequence"/>
</dbReference>
<gene>
    <name evidence="1" type="ORF">SI8410_09012099</name>
    <name evidence="2" type="ORF">SI8410_UN021853</name>
</gene>
<dbReference type="Proteomes" id="UP000663760">
    <property type="component" value="Chromosome 9"/>
</dbReference>
<sequence length="29" mass="3418">MANTVRKLFLDHNNSPCMSIKKNSEKWKP</sequence>